<gene>
    <name evidence="1" type="ORF">LAMO00422_LOCUS18037</name>
    <name evidence="2" type="ORF">LAMO00422_LOCUS18038</name>
</gene>
<name>A0A6T6Y8Z0_9EUKA</name>
<dbReference type="EMBL" id="HBEM01026520">
    <property type="protein sequence ID" value="CAD8459085.1"/>
    <property type="molecule type" value="Transcribed_RNA"/>
</dbReference>
<protein>
    <submittedName>
        <fullName evidence="1">Uncharacterized protein</fullName>
    </submittedName>
</protein>
<evidence type="ECO:0000313" key="2">
    <source>
        <dbReference type="EMBL" id="CAD8459086.1"/>
    </source>
</evidence>
<sequence length="218" mass="24903">MRDLYRALVNFAAMFAITLTGFSQRLRQPSVLTRTPGHLFEVCFYLRGGGRIKRARSPSRYTCDEDIGSRRNRTRQLVGSLDVIKQVYGNRYDVDKFKMDEHWLGRKGAYLNTYEAYKGDVEDSYGTLVSQLLANKTGSKFRNTKKRFKRNSVVRGGKISLTPRSIVYSSSQQPSESTEVESMATGEGWSFLNRSDITSESSDNSTFFKQYMNKINGM</sequence>
<evidence type="ECO:0000313" key="1">
    <source>
        <dbReference type="EMBL" id="CAD8459085.1"/>
    </source>
</evidence>
<accession>A0A6T6Y8Z0</accession>
<dbReference type="AlphaFoldDB" id="A0A6T6Y8Z0"/>
<reference evidence="1" key="1">
    <citation type="submission" date="2021-01" db="EMBL/GenBank/DDBJ databases">
        <authorList>
            <person name="Corre E."/>
            <person name="Pelletier E."/>
            <person name="Niang G."/>
            <person name="Scheremetjew M."/>
            <person name="Finn R."/>
            <person name="Kale V."/>
            <person name="Holt S."/>
            <person name="Cochrane G."/>
            <person name="Meng A."/>
            <person name="Brown T."/>
            <person name="Cohen L."/>
        </authorList>
    </citation>
    <scope>NUCLEOTIDE SEQUENCE</scope>
    <source>
        <strain evidence="1">CCMP2058</strain>
    </source>
</reference>
<dbReference type="EMBL" id="HBEM01026521">
    <property type="protein sequence ID" value="CAD8459086.1"/>
    <property type="molecule type" value="Transcribed_RNA"/>
</dbReference>
<proteinExistence type="predicted"/>
<organism evidence="1">
    <name type="scientific">Amorphochlora amoebiformis</name>
    <dbReference type="NCBI Taxonomy" id="1561963"/>
    <lineage>
        <taxon>Eukaryota</taxon>
        <taxon>Sar</taxon>
        <taxon>Rhizaria</taxon>
        <taxon>Cercozoa</taxon>
        <taxon>Chlorarachniophyceae</taxon>
        <taxon>Amorphochlora</taxon>
    </lineage>
</organism>